<dbReference type="AlphaFoldDB" id="A0AAE3ZKB9"/>
<dbReference type="RefSeq" id="WP_310408655.1">
    <property type="nucleotide sequence ID" value="NZ_JAVDYC010000001.1"/>
</dbReference>
<evidence type="ECO:0000313" key="1">
    <source>
        <dbReference type="EMBL" id="MDR7320244.1"/>
    </source>
</evidence>
<dbReference type="EMBL" id="JAVDYC010000001">
    <property type="protein sequence ID" value="MDR7320244.1"/>
    <property type="molecule type" value="Genomic_DNA"/>
</dbReference>
<keyword evidence="2" id="KW-1185">Reference proteome</keyword>
<organism evidence="1 2">
    <name type="scientific">Catenuloplanes niger</name>
    <dbReference type="NCBI Taxonomy" id="587534"/>
    <lineage>
        <taxon>Bacteria</taxon>
        <taxon>Bacillati</taxon>
        <taxon>Actinomycetota</taxon>
        <taxon>Actinomycetes</taxon>
        <taxon>Micromonosporales</taxon>
        <taxon>Micromonosporaceae</taxon>
        <taxon>Catenuloplanes</taxon>
    </lineage>
</organism>
<sequence>MSEIYEFMMDADGNGTDDHVIAEEYADGSILTVADLDNDGLADVATYDVDGDGIAEETYEVPGGYTSLAAEEVSVTYTETVTYTSY</sequence>
<comment type="caution">
    <text evidence="1">The sequence shown here is derived from an EMBL/GenBank/DDBJ whole genome shotgun (WGS) entry which is preliminary data.</text>
</comment>
<reference evidence="1 2" key="1">
    <citation type="submission" date="2023-07" db="EMBL/GenBank/DDBJ databases">
        <title>Sequencing the genomes of 1000 actinobacteria strains.</title>
        <authorList>
            <person name="Klenk H.-P."/>
        </authorList>
    </citation>
    <scope>NUCLEOTIDE SEQUENCE [LARGE SCALE GENOMIC DNA]</scope>
    <source>
        <strain evidence="1 2">DSM 44711</strain>
    </source>
</reference>
<name>A0AAE3ZKB9_9ACTN</name>
<evidence type="ECO:0000313" key="2">
    <source>
        <dbReference type="Proteomes" id="UP001183629"/>
    </source>
</evidence>
<proteinExistence type="predicted"/>
<protein>
    <submittedName>
        <fullName evidence="1">Uncharacterized protein</fullName>
    </submittedName>
</protein>
<dbReference type="Proteomes" id="UP001183629">
    <property type="component" value="Unassembled WGS sequence"/>
</dbReference>
<dbReference type="SUPFAM" id="SSF69318">
    <property type="entry name" value="Integrin alpha N-terminal domain"/>
    <property type="match status" value="1"/>
</dbReference>
<gene>
    <name evidence="1" type="ORF">J2S44_000494</name>
</gene>
<dbReference type="InterPro" id="IPR028994">
    <property type="entry name" value="Integrin_alpha_N"/>
</dbReference>
<accession>A0AAE3ZKB9</accession>